<evidence type="ECO:0000313" key="1">
    <source>
        <dbReference type="EMBL" id="MFC7148360.1"/>
    </source>
</evidence>
<dbReference type="SUPFAM" id="SSF116922">
    <property type="entry name" value="YugE-like"/>
    <property type="match status" value="1"/>
</dbReference>
<organism evidence="1 2">
    <name type="scientific">Cohnella cellulosilytica</name>
    <dbReference type="NCBI Taxonomy" id="986710"/>
    <lineage>
        <taxon>Bacteria</taxon>
        <taxon>Bacillati</taxon>
        <taxon>Bacillota</taxon>
        <taxon>Bacilli</taxon>
        <taxon>Bacillales</taxon>
        <taxon>Paenibacillaceae</taxon>
        <taxon>Cohnella</taxon>
    </lineage>
</organism>
<evidence type="ECO:0000313" key="2">
    <source>
        <dbReference type="Proteomes" id="UP001596378"/>
    </source>
</evidence>
<comment type="caution">
    <text evidence="1">The sequence shown here is derived from an EMBL/GenBank/DDBJ whole genome shotgun (WGS) entry which is preliminary data.</text>
</comment>
<dbReference type="InterPro" id="IPR023162">
    <property type="entry name" value="Apc36109-like_dom_sf"/>
</dbReference>
<reference evidence="2" key="1">
    <citation type="journal article" date="2019" name="Int. J. Syst. Evol. Microbiol.">
        <title>The Global Catalogue of Microorganisms (GCM) 10K type strain sequencing project: providing services to taxonomists for standard genome sequencing and annotation.</title>
        <authorList>
            <consortium name="The Broad Institute Genomics Platform"/>
            <consortium name="The Broad Institute Genome Sequencing Center for Infectious Disease"/>
            <person name="Wu L."/>
            <person name="Ma J."/>
        </authorList>
    </citation>
    <scope>NUCLEOTIDE SEQUENCE [LARGE SCALE GENOMIC DNA]</scope>
    <source>
        <strain evidence="2">KCTC 12907</strain>
    </source>
</reference>
<dbReference type="RefSeq" id="WP_378045349.1">
    <property type="nucleotide sequence ID" value="NZ_JBHMDN010000007.1"/>
</dbReference>
<accession>A0ABW2FC60</accession>
<gene>
    <name evidence="1" type="ORF">ACFQMJ_07425</name>
</gene>
<protein>
    <submittedName>
        <fullName evidence="1">Uncharacterized protein</fullName>
    </submittedName>
</protein>
<keyword evidence="2" id="KW-1185">Reference proteome</keyword>
<dbReference type="EMBL" id="JBHTAI010000004">
    <property type="protein sequence ID" value="MFC7148360.1"/>
    <property type="molecule type" value="Genomic_DNA"/>
</dbReference>
<proteinExistence type="predicted"/>
<dbReference type="Proteomes" id="UP001596378">
    <property type="component" value="Unassembled WGS sequence"/>
</dbReference>
<name>A0ABW2FC60_9BACL</name>
<dbReference type="Gene3D" id="1.10.340.20">
    <property type="entry name" value="Apc36109-like domain"/>
    <property type="match status" value="1"/>
</dbReference>
<sequence>MLARLIRKIRVDILFYRVKRNITKEKQFLNSLDFDPAPIILTVKQQIDLWDPMRLLAMDCPDDEYDGEVRKISIFIIRNLKRLDYILLSNCIKSVFRNNFKGHFQENEDIINVSKNIISSLQTSEIVQRQL</sequence>